<accession>A0A8A0RQJ4</accession>
<dbReference type="RefSeq" id="WP_206707842.1">
    <property type="nucleotide sequence ID" value="NZ_CP059066.1"/>
</dbReference>
<dbReference type="Proteomes" id="UP000662904">
    <property type="component" value="Chromosome"/>
</dbReference>
<evidence type="ECO:0000313" key="1">
    <source>
        <dbReference type="EMBL" id="QSQ10533.1"/>
    </source>
</evidence>
<evidence type="ECO:0000313" key="2">
    <source>
        <dbReference type="Proteomes" id="UP000662904"/>
    </source>
</evidence>
<dbReference type="EMBL" id="CP059066">
    <property type="protein sequence ID" value="QSQ10533.1"/>
    <property type="molecule type" value="Genomic_DNA"/>
</dbReference>
<protein>
    <submittedName>
        <fullName evidence="1">Uncharacterized protein</fullName>
    </submittedName>
</protein>
<name>A0A8A0RQJ4_9FIRM</name>
<proteinExistence type="predicted"/>
<reference evidence="1" key="1">
    <citation type="submission" date="2020-07" db="EMBL/GenBank/DDBJ databases">
        <title>Koleobacter methoxysyntrophicus gen. nov., sp. nov., a novel anaerobic bacterium isolated from deep subsurface oil field and proposal of Koleobacterales ord. nov. in the phylum Firmicutes.</title>
        <authorList>
            <person name="Sakamoto S."/>
            <person name="Tamaki H."/>
        </authorList>
    </citation>
    <scope>NUCLEOTIDE SEQUENCE</scope>
    <source>
        <strain evidence="1">NRmbB1</strain>
    </source>
</reference>
<dbReference type="AlphaFoldDB" id="A0A8A0RQJ4"/>
<organism evidence="1 2">
    <name type="scientific">Koleobacter methoxysyntrophicus</name>
    <dbReference type="NCBI Taxonomy" id="2751313"/>
    <lineage>
        <taxon>Bacteria</taxon>
        <taxon>Bacillati</taxon>
        <taxon>Bacillota</taxon>
        <taxon>Clostridia</taxon>
        <taxon>Koleobacterales</taxon>
        <taxon>Koleobacteraceae</taxon>
        <taxon>Koleobacter</taxon>
    </lineage>
</organism>
<sequence>MPKKGRLLTFWDECKLVRDELSDRKNELAAEIQSGEITEEEIEHQVWRDEIYFEIKWENMTERITEKMLKRNPGGYWKVEVVNFGWRKQSGCKYFFAKDGEELIRQVLPNCRNTFYVYNFGKGFAIQNYHHDSPCGEEWYYIIPVAESRYRKYAV</sequence>
<keyword evidence="2" id="KW-1185">Reference proteome</keyword>
<gene>
    <name evidence="1" type="ORF">H0A61_02941</name>
</gene>
<dbReference type="KEGG" id="kme:H0A61_02941"/>